<evidence type="ECO:0000256" key="3">
    <source>
        <dbReference type="SAM" id="MobiDB-lite"/>
    </source>
</evidence>
<keyword evidence="2" id="KW-0539">Nucleus</keyword>
<feature type="compositionally biased region" description="Acidic residues" evidence="3">
    <location>
        <begin position="630"/>
        <end position="640"/>
    </location>
</feature>
<feature type="region of interest" description="Disordered" evidence="3">
    <location>
        <begin position="193"/>
        <end position="255"/>
    </location>
</feature>
<feature type="compositionally biased region" description="Low complexity" evidence="3">
    <location>
        <begin position="295"/>
        <end position="309"/>
    </location>
</feature>
<organism evidence="4 5">
    <name type="scientific">Porcisia hertigi</name>
    <dbReference type="NCBI Taxonomy" id="2761500"/>
    <lineage>
        <taxon>Eukaryota</taxon>
        <taxon>Discoba</taxon>
        <taxon>Euglenozoa</taxon>
        <taxon>Kinetoplastea</taxon>
        <taxon>Metakinetoplastina</taxon>
        <taxon>Trypanosomatida</taxon>
        <taxon>Trypanosomatidae</taxon>
        <taxon>Leishmaniinae</taxon>
        <taxon>Porcisia</taxon>
    </lineage>
</organism>
<evidence type="ECO:0000256" key="2">
    <source>
        <dbReference type="ARBA" id="ARBA00023242"/>
    </source>
</evidence>
<reference evidence="4 5" key="1">
    <citation type="submission" date="2021-02" db="EMBL/GenBank/DDBJ databases">
        <title>Porcisia hertigi Genome sequencing and assembly.</title>
        <authorList>
            <person name="Almutairi H."/>
            <person name="Gatherer D."/>
        </authorList>
    </citation>
    <scope>NUCLEOTIDE SEQUENCE [LARGE SCALE GENOMIC DNA]</scope>
    <source>
        <strain evidence="4 5">C119</strain>
    </source>
</reference>
<dbReference type="OrthoDB" id="249380at2759"/>
<comment type="subcellular location">
    <subcellularLocation>
        <location evidence="1">Nucleus</location>
    </subcellularLocation>
</comment>
<dbReference type="Proteomes" id="UP000674318">
    <property type="component" value="Unassembled WGS sequence"/>
</dbReference>
<dbReference type="PROSITE" id="PS51543">
    <property type="entry name" value="FYRC"/>
    <property type="match status" value="1"/>
</dbReference>
<feature type="compositionally biased region" description="Basic and acidic residues" evidence="3">
    <location>
        <begin position="749"/>
        <end position="761"/>
    </location>
</feature>
<feature type="compositionally biased region" description="Basic residues" evidence="3">
    <location>
        <begin position="283"/>
        <end position="294"/>
    </location>
</feature>
<feature type="region of interest" description="Disordered" evidence="3">
    <location>
        <begin position="268"/>
        <end position="332"/>
    </location>
</feature>
<keyword evidence="5" id="KW-1185">Reference proteome</keyword>
<dbReference type="PROSITE" id="PS51542">
    <property type="entry name" value="FYRN"/>
    <property type="match status" value="1"/>
</dbReference>
<feature type="compositionally biased region" description="Low complexity" evidence="3">
    <location>
        <begin position="193"/>
        <end position="210"/>
    </location>
</feature>
<evidence type="ECO:0000256" key="1">
    <source>
        <dbReference type="ARBA" id="ARBA00004123"/>
    </source>
</evidence>
<dbReference type="GeneID" id="94290182"/>
<gene>
    <name evidence="4" type="ORF">JKF63_04112</name>
</gene>
<dbReference type="AlphaFoldDB" id="A0A836IB24"/>
<protein>
    <submittedName>
        <fullName evidence="4">Uncharacterized protein</fullName>
    </submittedName>
</protein>
<dbReference type="Gene3D" id="3.30.160.360">
    <property type="match status" value="1"/>
</dbReference>
<evidence type="ECO:0000313" key="5">
    <source>
        <dbReference type="Proteomes" id="UP000674318"/>
    </source>
</evidence>
<evidence type="ECO:0000313" key="4">
    <source>
        <dbReference type="EMBL" id="KAG5501842.1"/>
    </source>
</evidence>
<accession>A0A836IB24</accession>
<dbReference type="InterPro" id="IPR003888">
    <property type="entry name" value="FYrich_N"/>
</dbReference>
<proteinExistence type="predicted"/>
<dbReference type="KEGG" id="phet:94290182"/>
<sequence>MLSIVSIGTVVPSSTHYGTMLGKPIIYPDGYTIERFVFSSSKAAAQGSKPAFIYKAPSDASVATTKEELYFTATIRWVQEQPTFTITRSDNPAWKLYHDTKSPTTAWRKAFEDAAKDFPDRQAELLVPTDSKSKVQVNGIRLYGLHLKEVHDELVTLPGGQRAFDAAAAAASAAAAQAPLVVTAVAEELDARSTSLLSSPDPQSQSQSQSKTKRGRTVSPMPKVSPKAFAEKPNSTRSSKRQRTPSCRASLDKDASQAASTASLVVLSPADHPPTKDGAAKAPAKKPQPRKQKGAGKAAAAITTESTAAVSGDTAASTTVAPVKRRRTSSKTVNPKIALSSVAPVAPCPRCGLSGTAFCAATGHPHLPPPCTTCGLSTSFCPVTGQAHTGTAQRENRQRGEVHLPGVARKPRRLVSKRLPEIQEAADASAEVTEVAVISTQDGSGSAADSEKRAETTKKPRRKRLRAGNEAKQVLEDGVDVPADGTAEKPARVRRIRKTTGGAVAAAPSSEPQVADNEAIKADTGIDSSTTIVVVEAPPAPEEEQEYKYPPLRPPLTIREHHKAAQLLQESWKEQYGDGPILPAAVAAVPLPLVPAKRVAAAGPNRRQRGRSGVANGGAGGGEEGKQSDDDNGDGGEDETDGARAQGGDDNADREACKNGLRNTAGSPTLTTAAPLPTPTMVHPLEVTQLATSVAGKRLSRFLVQYTSERTLFDLLKNSAAADGGAGKKASKPLTQKVSAGGDAVGGAESDREAHTTRGDDGPEPTVDTPDASLAEEERQGSATRGTDVDDGAVTQE</sequence>
<comment type="caution">
    <text evidence="4">The sequence shown here is derived from an EMBL/GenBank/DDBJ whole genome shotgun (WGS) entry which is preliminary data.</text>
</comment>
<feature type="region of interest" description="Disordered" evidence="3">
    <location>
        <begin position="600"/>
        <end position="679"/>
    </location>
</feature>
<name>A0A836IB24_9TRYP</name>
<dbReference type="RefSeq" id="XP_067756289.1">
    <property type="nucleotide sequence ID" value="XM_067900105.1"/>
</dbReference>
<feature type="region of interest" description="Disordered" evidence="3">
    <location>
        <begin position="722"/>
        <end position="797"/>
    </location>
</feature>
<dbReference type="GO" id="GO:0005634">
    <property type="term" value="C:nucleus"/>
    <property type="evidence" value="ECO:0007669"/>
    <property type="project" value="UniProtKB-SubCell"/>
</dbReference>
<dbReference type="InterPro" id="IPR003889">
    <property type="entry name" value="FYrich_C"/>
</dbReference>
<feature type="compositionally biased region" description="Basic and acidic residues" evidence="3">
    <location>
        <begin position="449"/>
        <end position="458"/>
    </location>
</feature>
<feature type="region of interest" description="Disordered" evidence="3">
    <location>
        <begin position="439"/>
        <end position="471"/>
    </location>
</feature>
<dbReference type="EMBL" id="JAFJZO010000026">
    <property type="protein sequence ID" value="KAG5501842.1"/>
    <property type="molecule type" value="Genomic_DNA"/>
</dbReference>